<sequence length="138" mass="15637">MEKKQESDPYNCPNFSSYSSNRLSEIAVRVAAGISNEEEDDFEFALFRHDSEVLIDDAQIGTVIPVFDRDLLQNRGGDGEFSGESKQLDPSVTVPLSKLFLEDGDNNSCSSSEGDVLENIPAGWYCVWQPKEFFWWVW</sequence>
<name>A0ABD3BY75_9LAMI</name>
<gene>
    <name evidence="1" type="ORF">CASFOL_036499</name>
</gene>
<protein>
    <submittedName>
        <fullName evidence="1">Uncharacterized protein</fullName>
    </submittedName>
</protein>
<reference evidence="2" key="1">
    <citation type="journal article" date="2024" name="IScience">
        <title>Strigolactones Initiate the Formation of Haustorium-like Structures in Castilleja.</title>
        <authorList>
            <person name="Buerger M."/>
            <person name="Peterson D."/>
            <person name="Chory J."/>
        </authorList>
    </citation>
    <scope>NUCLEOTIDE SEQUENCE [LARGE SCALE GENOMIC DNA]</scope>
</reference>
<dbReference type="AlphaFoldDB" id="A0ABD3BY75"/>
<accession>A0ABD3BY75</accession>
<keyword evidence="2" id="KW-1185">Reference proteome</keyword>
<dbReference type="Proteomes" id="UP001632038">
    <property type="component" value="Unassembled WGS sequence"/>
</dbReference>
<evidence type="ECO:0000313" key="2">
    <source>
        <dbReference type="Proteomes" id="UP001632038"/>
    </source>
</evidence>
<organism evidence="1 2">
    <name type="scientific">Castilleja foliolosa</name>
    <dbReference type="NCBI Taxonomy" id="1961234"/>
    <lineage>
        <taxon>Eukaryota</taxon>
        <taxon>Viridiplantae</taxon>
        <taxon>Streptophyta</taxon>
        <taxon>Embryophyta</taxon>
        <taxon>Tracheophyta</taxon>
        <taxon>Spermatophyta</taxon>
        <taxon>Magnoliopsida</taxon>
        <taxon>eudicotyledons</taxon>
        <taxon>Gunneridae</taxon>
        <taxon>Pentapetalae</taxon>
        <taxon>asterids</taxon>
        <taxon>lamiids</taxon>
        <taxon>Lamiales</taxon>
        <taxon>Orobanchaceae</taxon>
        <taxon>Pedicularideae</taxon>
        <taxon>Castillejinae</taxon>
        <taxon>Castilleja</taxon>
    </lineage>
</organism>
<comment type="caution">
    <text evidence="1">The sequence shown here is derived from an EMBL/GenBank/DDBJ whole genome shotgun (WGS) entry which is preliminary data.</text>
</comment>
<proteinExistence type="predicted"/>
<dbReference type="EMBL" id="JAVIJP010000066">
    <property type="protein sequence ID" value="KAL3621587.1"/>
    <property type="molecule type" value="Genomic_DNA"/>
</dbReference>
<evidence type="ECO:0000313" key="1">
    <source>
        <dbReference type="EMBL" id="KAL3621587.1"/>
    </source>
</evidence>